<feature type="transmembrane region" description="Helical" evidence="1">
    <location>
        <begin position="94"/>
        <end position="113"/>
    </location>
</feature>
<feature type="transmembrane region" description="Helical" evidence="1">
    <location>
        <begin position="167"/>
        <end position="186"/>
    </location>
</feature>
<keyword evidence="1" id="KW-0472">Membrane</keyword>
<proteinExistence type="predicted"/>
<gene>
    <name evidence="2" type="ORF">IEN85_10320</name>
</gene>
<feature type="transmembrane region" description="Helical" evidence="1">
    <location>
        <begin position="133"/>
        <end position="155"/>
    </location>
</feature>
<dbReference type="InterPro" id="IPR010721">
    <property type="entry name" value="UstE-like"/>
</dbReference>
<dbReference type="PROSITE" id="PS50244">
    <property type="entry name" value="S5A_REDUCTASE"/>
    <property type="match status" value="1"/>
</dbReference>
<protein>
    <submittedName>
        <fullName evidence="2">DUF1295 domain-containing protein</fullName>
    </submittedName>
</protein>
<dbReference type="AlphaFoldDB" id="A0A927F7G7"/>
<organism evidence="2 3">
    <name type="scientific">Pelagicoccus enzymogenes</name>
    <dbReference type="NCBI Taxonomy" id="2773457"/>
    <lineage>
        <taxon>Bacteria</taxon>
        <taxon>Pseudomonadati</taxon>
        <taxon>Verrucomicrobiota</taxon>
        <taxon>Opitutia</taxon>
        <taxon>Puniceicoccales</taxon>
        <taxon>Pelagicoccaceae</taxon>
        <taxon>Pelagicoccus</taxon>
    </lineage>
</organism>
<evidence type="ECO:0000256" key="1">
    <source>
        <dbReference type="SAM" id="Phobius"/>
    </source>
</evidence>
<dbReference type="PANTHER" id="PTHR32251">
    <property type="entry name" value="3-OXO-5-ALPHA-STEROID 4-DEHYDROGENASE"/>
    <property type="match status" value="1"/>
</dbReference>
<sequence length="291" mass="32065">MNKEEKSSLLGIPLILLVGLAFALAGSNGNLQTSSGEFHPFAIAVGIAFALQWLAFVPAFIWQTERYFDLVGSLSYISVTLLAYLTAASQGPRSTLLLALILIWAGRLGWFLFSRIHKSGKDGRFDAMKPSFIRFGAAWTLQGLWITFTAAAGLASIASPRAPELDGFAIAGGLVWLAGFSVEAIADWQKKQFKSDPKNEGQFIQEGLWSRSRHPNYFGEIVLWSGIALIAFPSLEGWEHGTLLSPVFVAILLCKVSGIPLLEERSDKKWGGQEDYENYKRNTPVLVPKLW</sequence>
<accession>A0A927F7G7</accession>
<name>A0A927F7G7_9BACT</name>
<keyword evidence="1" id="KW-1133">Transmembrane helix</keyword>
<dbReference type="EMBL" id="JACYFG010000022">
    <property type="protein sequence ID" value="MBD5779882.1"/>
    <property type="molecule type" value="Genomic_DNA"/>
</dbReference>
<keyword evidence="3" id="KW-1185">Reference proteome</keyword>
<comment type="caution">
    <text evidence="2">The sequence shown here is derived from an EMBL/GenBank/DDBJ whole genome shotgun (WGS) entry which is preliminary data.</text>
</comment>
<dbReference type="Proteomes" id="UP000622317">
    <property type="component" value="Unassembled WGS sequence"/>
</dbReference>
<feature type="transmembrane region" description="Helical" evidence="1">
    <location>
        <begin position="41"/>
        <end position="61"/>
    </location>
</feature>
<dbReference type="PANTHER" id="PTHR32251:SF17">
    <property type="entry name" value="STEROID 5-ALPHA REDUCTASE C-TERMINAL DOMAIN-CONTAINING PROTEIN"/>
    <property type="match status" value="1"/>
</dbReference>
<reference evidence="2" key="1">
    <citation type="submission" date="2020-09" db="EMBL/GenBank/DDBJ databases">
        <title>Pelagicoccus enzymogenes sp. nov. with an EPS production, isolated from marine sediment.</title>
        <authorList>
            <person name="Feng X."/>
        </authorList>
    </citation>
    <scope>NUCLEOTIDE SEQUENCE</scope>
    <source>
        <strain evidence="2">NFK12</strain>
    </source>
</reference>
<keyword evidence="1" id="KW-0812">Transmembrane</keyword>
<dbReference type="Pfam" id="PF06966">
    <property type="entry name" value="DUF1295"/>
    <property type="match status" value="1"/>
</dbReference>
<evidence type="ECO:0000313" key="3">
    <source>
        <dbReference type="Proteomes" id="UP000622317"/>
    </source>
</evidence>
<dbReference type="GO" id="GO:0016020">
    <property type="term" value="C:membrane"/>
    <property type="evidence" value="ECO:0007669"/>
    <property type="project" value="TreeGrafter"/>
</dbReference>
<feature type="transmembrane region" description="Helical" evidence="1">
    <location>
        <begin position="68"/>
        <end position="88"/>
    </location>
</feature>
<dbReference type="Gene3D" id="1.20.120.1630">
    <property type="match status" value="1"/>
</dbReference>
<dbReference type="RefSeq" id="WP_191617011.1">
    <property type="nucleotide sequence ID" value="NZ_JACYFG010000022.1"/>
</dbReference>
<evidence type="ECO:0000313" key="2">
    <source>
        <dbReference type="EMBL" id="MBD5779882.1"/>
    </source>
</evidence>